<dbReference type="KEGG" id="hbl:XJ32_05275"/>
<accession>A0A1Q2LJW3</accession>
<dbReference type="Proteomes" id="UP000188298">
    <property type="component" value="Chromosome"/>
</dbReference>
<evidence type="ECO:0008006" key="4">
    <source>
        <dbReference type="Google" id="ProtNLM"/>
    </source>
</evidence>
<sequence>MKKIIPCIFGLAASSSVYASTIDTKSVKVEFVGYKAPVMADLAGSFKTIQYTFGKDTRSIVGVLQNASATIVPTSSEIPDNEIATDNMNKVFFPTLLGKNNIKVTFIKVVEGEDTGLLRAKVMIGKELSIVPLVYTINNGKFVAKGTLDLHNFSQGEKALKALSDAAAGHAGITWGNVELIFTADVK</sequence>
<evidence type="ECO:0000313" key="3">
    <source>
        <dbReference type="Proteomes" id="UP000188298"/>
    </source>
</evidence>
<evidence type="ECO:0000313" key="2">
    <source>
        <dbReference type="EMBL" id="AQQ60675.1"/>
    </source>
</evidence>
<feature type="chain" id="PRO_5012185151" description="YceI family protein" evidence="1">
    <location>
        <begin position="20"/>
        <end position="187"/>
    </location>
</feature>
<gene>
    <name evidence="2" type="ORF">XJ32_05275</name>
</gene>
<keyword evidence="1" id="KW-0732">Signal</keyword>
<reference evidence="2 3" key="1">
    <citation type="submission" date="2017-02" db="EMBL/GenBank/DDBJ databases">
        <title>Whole genome sequencing of Helicobacter bilis strain AAQJH.</title>
        <authorList>
            <person name="Conlan S."/>
            <person name="Thomas P.J."/>
            <person name="Mullikin J."/>
            <person name="Palmore T.N."/>
            <person name="Frank K.M."/>
            <person name="Segre J.A."/>
        </authorList>
    </citation>
    <scope>NUCLEOTIDE SEQUENCE [LARGE SCALE GENOMIC DNA]</scope>
    <source>
        <strain evidence="2 3">AAQJH</strain>
    </source>
</reference>
<organism evidence="2 3">
    <name type="scientific">Helicobacter bilis</name>
    <dbReference type="NCBI Taxonomy" id="37372"/>
    <lineage>
        <taxon>Bacteria</taxon>
        <taxon>Pseudomonadati</taxon>
        <taxon>Campylobacterota</taxon>
        <taxon>Epsilonproteobacteria</taxon>
        <taxon>Campylobacterales</taxon>
        <taxon>Helicobacteraceae</taxon>
        <taxon>Helicobacter</taxon>
    </lineage>
</organism>
<feature type="signal peptide" evidence="1">
    <location>
        <begin position="1"/>
        <end position="19"/>
    </location>
</feature>
<dbReference type="AlphaFoldDB" id="A0A1Q2LJW3"/>
<name>A0A1Q2LJW3_9HELI</name>
<proteinExistence type="predicted"/>
<protein>
    <recommendedName>
        <fullName evidence="4">YceI family protein</fullName>
    </recommendedName>
</protein>
<evidence type="ECO:0000256" key="1">
    <source>
        <dbReference type="SAM" id="SignalP"/>
    </source>
</evidence>
<dbReference type="EMBL" id="CP019645">
    <property type="protein sequence ID" value="AQQ60675.1"/>
    <property type="molecule type" value="Genomic_DNA"/>
</dbReference>